<dbReference type="PROSITE" id="PS51725">
    <property type="entry name" value="ABM"/>
    <property type="match status" value="1"/>
</dbReference>
<dbReference type="Gene3D" id="3.30.70.100">
    <property type="match status" value="1"/>
</dbReference>
<dbReference type="InterPro" id="IPR011008">
    <property type="entry name" value="Dimeric_a/b-barrel"/>
</dbReference>
<evidence type="ECO:0000259" key="1">
    <source>
        <dbReference type="PROSITE" id="PS51725"/>
    </source>
</evidence>
<dbReference type="EMBL" id="QEAQ01000037">
    <property type="protein sequence ID" value="TPX58356.1"/>
    <property type="molecule type" value="Genomic_DNA"/>
</dbReference>
<evidence type="ECO:0000313" key="3">
    <source>
        <dbReference type="Proteomes" id="UP000318582"/>
    </source>
</evidence>
<comment type="caution">
    <text evidence="2">The sequence shown here is derived from an EMBL/GenBank/DDBJ whole genome shotgun (WGS) entry which is preliminary data.</text>
</comment>
<evidence type="ECO:0000313" key="2">
    <source>
        <dbReference type="EMBL" id="TPX58356.1"/>
    </source>
</evidence>
<dbReference type="PANTHER" id="PTHR38052">
    <property type="entry name" value="EXPRESSED PROTEIN"/>
    <property type="match status" value="1"/>
</dbReference>
<dbReference type="InterPro" id="IPR007138">
    <property type="entry name" value="ABM_dom"/>
</dbReference>
<feature type="domain" description="ABM" evidence="1">
    <location>
        <begin position="2"/>
        <end position="90"/>
    </location>
</feature>
<name>A0A507E3E4_9FUNG</name>
<reference evidence="2 3" key="1">
    <citation type="journal article" date="2019" name="Sci. Rep.">
        <title>Comparative genomics of chytrid fungi reveal insights into the obligate biotrophic and pathogenic lifestyle of Synchytrium endobioticum.</title>
        <authorList>
            <person name="van de Vossenberg B.T.L.H."/>
            <person name="Warris S."/>
            <person name="Nguyen H.D.T."/>
            <person name="van Gent-Pelzer M.P.E."/>
            <person name="Joly D.L."/>
            <person name="van de Geest H.C."/>
            <person name="Bonants P.J.M."/>
            <person name="Smith D.S."/>
            <person name="Levesque C.A."/>
            <person name="van der Lee T.A.J."/>
        </authorList>
    </citation>
    <scope>NUCLEOTIDE SEQUENCE [LARGE SCALE GENOMIC DNA]</scope>
    <source>
        <strain evidence="2 3">CBS 809.83</strain>
    </source>
</reference>
<gene>
    <name evidence="2" type="ORF">PhCBS80983_g03185</name>
</gene>
<dbReference type="PANTHER" id="PTHR38052:SF1">
    <property type="entry name" value="ABM DOMAIN-CONTAINING PROTEIN"/>
    <property type="match status" value="1"/>
</dbReference>
<dbReference type="Proteomes" id="UP000318582">
    <property type="component" value="Unassembled WGS sequence"/>
</dbReference>
<organism evidence="2 3">
    <name type="scientific">Powellomyces hirtus</name>
    <dbReference type="NCBI Taxonomy" id="109895"/>
    <lineage>
        <taxon>Eukaryota</taxon>
        <taxon>Fungi</taxon>
        <taxon>Fungi incertae sedis</taxon>
        <taxon>Chytridiomycota</taxon>
        <taxon>Chytridiomycota incertae sedis</taxon>
        <taxon>Chytridiomycetes</taxon>
        <taxon>Spizellomycetales</taxon>
        <taxon>Powellomycetaceae</taxon>
        <taxon>Powellomyces</taxon>
    </lineage>
</organism>
<dbReference type="STRING" id="109895.A0A507E3E4"/>
<protein>
    <recommendedName>
        <fullName evidence="1">ABM domain-containing protein</fullName>
    </recommendedName>
</protein>
<dbReference type="SUPFAM" id="SSF54909">
    <property type="entry name" value="Dimeric alpha+beta barrel"/>
    <property type="match status" value="1"/>
</dbReference>
<accession>A0A507E3E4</accession>
<dbReference type="Pfam" id="PF03992">
    <property type="entry name" value="ABM"/>
    <property type="match status" value="1"/>
</dbReference>
<keyword evidence="3" id="KW-1185">Reference proteome</keyword>
<sequence>MFTITASIKANPSSVAQVRALLAEASNVYVRDPGTQAWLVHQSADVPTDFLIVEVYDNPAALQTHLANPYYAAFMERIKPYAAGLDIGKWNGIEGGAELKARI</sequence>
<dbReference type="AlphaFoldDB" id="A0A507E3E4"/>
<proteinExistence type="predicted"/>